<evidence type="ECO:0000313" key="13">
    <source>
        <dbReference type="EMBL" id="MST61531.1"/>
    </source>
</evidence>
<feature type="domain" description="Gram-positive cocci surface proteins LPxTG" evidence="8">
    <location>
        <begin position="675"/>
        <end position="710"/>
    </location>
</feature>
<dbReference type="Pfam" id="PF16569">
    <property type="entry name" value="GramPos_pilinBB"/>
    <property type="match status" value="1"/>
</dbReference>
<evidence type="ECO:0000259" key="11">
    <source>
        <dbReference type="Pfam" id="PF16570"/>
    </source>
</evidence>
<evidence type="ECO:0000256" key="2">
    <source>
        <dbReference type="ARBA" id="ARBA00022525"/>
    </source>
</evidence>
<evidence type="ECO:0000256" key="4">
    <source>
        <dbReference type="ARBA" id="ARBA00023088"/>
    </source>
</evidence>
<sequence>MKKIKRMLSLILSLVMVVGVLAPSLYAAEEKATKTETVTLHKILQSTADMNKVSESGNEAVFPGKKGIDGTAYDGMEIKNITGYFGGNSKEIANVYFAWQFKDGDTWKYIKGKENPEVSEGKLQPTDDVKNAFGKLTTGSGAEFSVSILPQDKPTEYRIVEVREFSTYVGNDGATLSAMKAVPVEITLPLVNQNGIQKNVHVYPKNTETGKPDHKKELDKDSTANIDNIPTESVDKQTVKIGDKVPYVVTSKISAGSTYNKLTWSDKLSNGLTLNKDIKLTSDQGLSFEENTDFSITYTDDSFILELNDSGLKKLAQKTAPNDSNFKIKGQGEAIRGQNIEVTLTLKYSANVNSKAIISNPLQNTNTLHYGNNPGYTPEPGDNNPPPVTPKNGEITVEKSFTNGPLASNDKISWPNGLEIRLNLQVYDPIGNKWDNLSEQTKTLMSSKTSEKWTGLDGNKQYRVVETEVKGWVPNYAVQEDGKLVIVNKKNDNPEPITPEPVIVRTGGKKFVKTNEDGKQRLNGAEFVITNSEGNKYLAKFDKEIVDANQQALVLAETKYQNAVKKPESPEEIEKLKLARNEAAKTAAIQWKWVDSENDAHKFITNEKGQWGVYGLAYGKYKYIEVKSPEGYADQKEPQEFEVSPTSFNTNGNINYIEGEPLEGNANTGDATQIKNKKITIPQTGGIGTIIFAVAGLALMGFAAYAIKRNSKED</sequence>
<dbReference type="EMBL" id="VUNE01000001">
    <property type="protein sequence ID" value="MST61531.1"/>
    <property type="molecule type" value="Genomic_DNA"/>
</dbReference>
<keyword evidence="14" id="KW-1185">Reference proteome</keyword>
<evidence type="ECO:0000259" key="9">
    <source>
        <dbReference type="Pfam" id="PF16555"/>
    </source>
</evidence>
<dbReference type="NCBIfam" id="TIGR01167">
    <property type="entry name" value="LPXTG_anchor"/>
    <property type="match status" value="1"/>
</dbReference>
<dbReference type="Gene3D" id="1.20.58.90">
    <property type="match status" value="1"/>
</dbReference>
<dbReference type="NCBIfam" id="TIGR04226">
    <property type="entry name" value="RrgB_K2N_iso_D2"/>
    <property type="match status" value="1"/>
</dbReference>
<accession>A0A6N7WZZ4</accession>
<reference evidence="13 14" key="1">
    <citation type="submission" date="2019-08" db="EMBL/GenBank/DDBJ databases">
        <title>In-depth cultivation of the pig gut microbiome towards novel bacterial diversity and tailored functional studies.</title>
        <authorList>
            <person name="Wylensek D."/>
            <person name="Hitch T.C.A."/>
            <person name="Clavel T."/>
        </authorList>
    </citation>
    <scope>NUCLEOTIDE SEQUENCE [LARGE SCALE GENOMIC DNA]</scope>
    <source>
        <strain evidence="13 14">WCA-SAB-591-4A-A</strain>
    </source>
</reference>
<evidence type="ECO:0000256" key="5">
    <source>
        <dbReference type="SAM" id="MobiDB-lite"/>
    </source>
</evidence>
<dbReference type="Gene3D" id="2.60.40.740">
    <property type="match status" value="1"/>
</dbReference>
<feature type="region of interest" description="Disordered" evidence="5">
    <location>
        <begin position="368"/>
        <end position="387"/>
    </location>
</feature>
<feature type="transmembrane region" description="Helical" evidence="6">
    <location>
        <begin position="685"/>
        <end position="707"/>
    </location>
</feature>
<keyword evidence="6" id="KW-1133">Transmembrane helix</keyword>
<dbReference type="InterPro" id="IPR032334">
    <property type="entry name" value="GramPos_pilinBB"/>
</dbReference>
<feature type="chain" id="PRO_5027086196" evidence="7">
    <location>
        <begin position="28"/>
        <end position="714"/>
    </location>
</feature>
<dbReference type="Pfam" id="PF16555">
    <property type="entry name" value="GramPos_pilinD1"/>
    <property type="match status" value="1"/>
</dbReference>
<evidence type="ECO:0000259" key="8">
    <source>
        <dbReference type="Pfam" id="PF00746"/>
    </source>
</evidence>
<dbReference type="InterPro" id="IPR032364">
    <property type="entry name" value="GramPos_pilinD1_N"/>
</dbReference>
<feature type="domain" description="Gram-positive pilin backbone subunit 3 Cna-B-like" evidence="11">
    <location>
        <begin position="449"/>
        <end position="529"/>
    </location>
</feature>
<evidence type="ECO:0000256" key="7">
    <source>
        <dbReference type="SAM" id="SignalP"/>
    </source>
</evidence>
<dbReference type="Gene3D" id="2.60.40.10">
    <property type="entry name" value="Immunoglobulins"/>
    <property type="match status" value="2"/>
</dbReference>
<evidence type="ECO:0000259" key="12">
    <source>
        <dbReference type="Pfam" id="PF17802"/>
    </source>
</evidence>
<dbReference type="InterPro" id="IPR019931">
    <property type="entry name" value="LPXTG_anchor"/>
</dbReference>
<keyword evidence="3 7" id="KW-0732">Signal</keyword>
<dbReference type="InterPro" id="IPR026466">
    <property type="entry name" value="Fim_isopep_form_D2_dom"/>
</dbReference>
<organism evidence="13 14">
    <name type="scientific">Peptostreptococcus porci</name>
    <dbReference type="NCBI Taxonomy" id="2652282"/>
    <lineage>
        <taxon>Bacteria</taxon>
        <taxon>Bacillati</taxon>
        <taxon>Bacillota</taxon>
        <taxon>Clostridia</taxon>
        <taxon>Peptostreptococcales</taxon>
        <taxon>Peptostreptococcaceae</taxon>
        <taxon>Peptostreptococcus</taxon>
    </lineage>
</organism>
<dbReference type="Pfam" id="PF00746">
    <property type="entry name" value="Gram_pos_anchor"/>
    <property type="match status" value="1"/>
</dbReference>
<dbReference type="InterPro" id="IPR041033">
    <property type="entry name" value="SpaA_PFL_dom_1"/>
</dbReference>
<comment type="caution">
    <text evidence="13">The sequence shown here is derived from an EMBL/GenBank/DDBJ whole genome shotgun (WGS) entry which is preliminary data.</text>
</comment>
<feature type="domain" description="Gram-positive pilin backbone subunit 2 Cna-B-like" evidence="10">
    <location>
        <begin position="241"/>
        <end position="374"/>
    </location>
</feature>
<dbReference type="RefSeq" id="WP_154536961.1">
    <property type="nucleotide sequence ID" value="NZ_VUNE01000001.1"/>
</dbReference>
<dbReference type="Gene3D" id="2.60.40.1140">
    <property type="entry name" value="Collagen-binding surface protein Cna, B-type domain"/>
    <property type="match status" value="1"/>
</dbReference>
<protein>
    <submittedName>
        <fullName evidence="13">Isopeptide-forming domain-containing fimbrial protein</fullName>
    </submittedName>
</protein>
<keyword evidence="6" id="KW-0812">Transmembrane</keyword>
<dbReference type="Proteomes" id="UP000440713">
    <property type="component" value="Unassembled WGS sequence"/>
</dbReference>
<proteinExistence type="predicted"/>
<evidence type="ECO:0000256" key="3">
    <source>
        <dbReference type="ARBA" id="ARBA00022729"/>
    </source>
</evidence>
<keyword evidence="1" id="KW-0134">Cell wall</keyword>
<dbReference type="AlphaFoldDB" id="A0A6N7WZZ4"/>
<evidence type="ECO:0000256" key="6">
    <source>
        <dbReference type="SAM" id="Phobius"/>
    </source>
</evidence>
<dbReference type="InterPro" id="IPR013783">
    <property type="entry name" value="Ig-like_fold"/>
</dbReference>
<evidence type="ECO:0000313" key="14">
    <source>
        <dbReference type="Proteomes" id="UP000440713"/>
    </source>
</evidence>
<dbReference type="Pfam" id="PF17802">
    <property type="entry name" value="SpaA"/>
    <property type="match status" value="1"/>
</dbReference>
<name>A0A6N7WZZ4_9FIRM</name>
<gene>
    <name evidence="13" type="ORF">FYJ71_00845</name>
</gene>
<evidence type="ECO:0000256" key="1">
    <source>
        <dbReference type="ARBA" id="ARBA00022512"/>
    </source>
</evidence>
<dbReference type="Pfam" id="PF16570">
    <property type="entry name" value="GramPos_pilinD3"/>
    <property type="match status" value="1"/>
</dbReference>
<feature type="signal peptide" evidence="7">
    <location>
        <begin position="1"/>
        <end position="27"/>
    </location>
</feature>
<keyword evidence="4" id="KW-0572">Peptidoglycan-anchor</keyword>
<feature type="domain" description="SpaA-like prealbumin fold" evidence="12">
    <location>
        <begin position="590"/>
        <end position="647"/>
    </location>
</feature>
<feature type="domain" description="Gram-positive pilin subunit D1 N-terminal" evidence="9">
    <location>
        <begin position="34"/>
        <end position="207"/>
    </location>
</feature>
<keyword evidence="6" id="KW-0472">Membrane</keyword>
<evidence type="ECO:0000259" key="10">
    <source>
        <dbReference type="Pfam" id="PF16569"/>
    </source>
</evidence>
<dbReference type="InterPro" id="IPR032332">
    <property type="entry name" value="GramPos_pilinD3"/>
</dbReference>
<keyword evidence="2" id="KW-0964">Secreted</keyword>